<dbReference type="PANTHER" id="PTHR21501:SF1">
    <property type="entry name" value="PROTEIN FAM-161"/>
    <property type="match status" value="1"/>
</dbReference>
<dbReference type="EMBL" id="AMQN01000791">
    <property type="status" value="NOT_ANNOTATED_CDS"/>
    <property type="molecule type" value="Genomic_DNA"/>
</dbReference>
<sequence length="779" mass="89860">MATAHQCSVITNGCVKPPVNPKTGLFNTQNERKRASFSGTWGGSGADYMDNLEDPLQFQNSLARSVNFDTSNTLLDTLPADIADLSDDEFYGKLTDLRTEHKKTLETCERMYNEKVKQGTMASCFTDRDPGRRSPSPTLPVATLDADYSISSMKSRIDELNNNLDELRKSYNSFTTDNVKDMSSSKPPTGKLKKSDALPVHAVTRNSSKTWATTSDEHRFWKPLSTASSNESLNEERRRDRPLEGPKSIDEAIYRIQGMWKDFSVDEYVPRRSTLRRSNSLSRLSSGRSSSAERVKEDWTPKITIPKPFRMTLREAKKTPKKTKAMVELDEMKQRKLKEQESECQKKFKATPIPAHVYLPLYDQIMEEKESRRKTNKKTCAQMIQSSVKPFKFSQREDKKKQIRHAKYENMFKDGEPVTSFRAKPYPEHLFNSLTEDQMREEDEYRRIRIQMRAEDLLKTASLPPNMKARGQDYTVGKQRSKKQAEKARGFSIESEFRPKVNDSIPDFDELHKNFQNNLSKKKFNKEATVCKPFNLRTSSLATSKSHIYNDSILSDDSPKENFRPNRSSRPKSAVSLDSLDSFPTKMTTAAELRQSNLKMKLQQDYERDIERQNEERRRRYREGQLKKVITDRVAANDRSSNLKSYTEAKLKEYRESERARRQEYRNQLKEINNRVKSRPLLIEQAAEANAKRAADKRYKETLTRAGLDEEFIKRKGSRADSNSLPADLEDEISEAFSSRHSHHSARSANEYTEVLDEPTMMSRDGYSSAEIESDIDMV</sequence>
<feature type="compositionally biased region" description="Low complexity" evidence="3">
    <location>
        <begin position="276"/>
        <end position="290"/>
    </location>
</feature>
<feature type="region of interest" description="Disordered" evidence="3">
    <location>
        <begin position="551"/>
        <end position="581"/>
    </location>
</feature>
<dbReference type="GO" id="GO:0005856">
    <property type="term" value="C:cytoskeleton"/>
    <property type="evidence" value="ECO:0007669"/>
    <property type="project" value="UniProtKB-ARBA"/>
</dbReference>
<dbReference type="PANTHER" id="PTHR21501">
    <property type="entry name" value="PROTEIN FAM-161"/>
    <property type="match status" value="1"/>
</dbReference>
<evidence type="ECO:0000256" key="1">
    <source>
        <dbReference type="ARBA" id="ARBA00006663"/>
    </source>
</evidence>
<evidence type="ECO:0000313" key="4">
    <source>
        <dbReference type="EMBL" id="ELU12928.1"/>
    </source>
</evidence>
<accession>R7V250</accession>
<evidence type="ECO:0000256" key="3">
    <source>
        <dbReference type="SAM" id="MobiDB-lite"/>
    </source>
</evidence>
<dbReference type="AlphaFoldDB" id="R7V250"/>
<evidence type="ECO:0000313" key="6">
    <source>
        <dbReference type="Proteomes" id="UP000014760"/>
    </source>
</evidence>
<dbReference type="OMA" id="EVTECQR"/>
<organism evidence="4">
    <name type="scientific">Capitella teleta</name>
    <name type="common">Polychaete worm</name>
    <dbReference type="NCBI Taxonomy" id="283909"/>
    <lineage>
        <taxon>Eukaryota</taxon>
        <taxon>Metazoa</taxon>
        <taxon>Spiralia</taxon>
        <taxon>Lophotrochozoa</taxon>
        <taxon>Annelida</taxon>
        <taxon>Polychaeta</taxon>
        <taxon>Sedentaria</taxon>
        <taxon>Scolecida</taxon>
        <taxon>Capitellidae</taxon>
        <taxon>Capitella</taxon>
    </lineage>
</organism>
<keyword evidence="6" id="KW-1185">Reference proteome</keyword>
<evidence type="ECO:0000313" key="5">
    <source>
        <dbReference type="EnsemblMetazoa" id="CapteP198730"/>
    </source>
</evidence>
<dbReference type="EMBL" id="KB295623">
    <property type="protein sequence ID" value="ELU12928.1"/>
    <property type="molecule type" value="Genomic_DNA"/>
</dbReference>
<feature type="compositionally biased region" description="Basic and acidic residues" evidence="3">
    <location>
        <begin position="483"/>
        <end position="494"/>
    </location>
</feature>
<dbReference type="GO" id="GO:0044782">
    <property type="term" value="P:cilium organization"/>
    <property type="evidence" value="ECO:0007669"/>
    <property type="project" value="TreeGrafter"/>
</dbReference>
<evidence type="ECO:0000256" key="2">
    <source>
        <dbReference type="ARBA" id="ARBA00023054"/>
    </source>
</evidence>
<feature type="region of interest" description="Disordered" evidence="3">
    <location>
        <begin position="274"/>
        <end position="297"/>
    </location>
</feature>
<protein>
    <recommendedName>
        <fullName evidence="7">FAM161 centrosomal protein A</fullName>
    </recommendedName>
</protein>
<reference evidence="6" key="1">
    <citation type="submission" date="2012-12" db="EMBL/GenBank/DDBJ databases">
        <authorList>
            <person name="Hellsten U."/>
            <person name="Grimwood J."/>
            <person name="Chapman J.A."/>
            <person name="Shapiro H."/>
            <person name="Aerts A."/>
            <person name="Otillar R.P."/>
            <person name="Terry A.Y."/>
            <person name="Boore J.L."/>
            <person name="Simakov O."/>
            <person name="Marletaz F."/>
            <person name="Cho S.-J."/>
            <person name="Edsinger-Gonzales E."/>
            <person name="Havlak P."/>
            <person name="Kuo D.-H."/>
            <person name="Larsson T."/>
            <person name="Lv J."/>
            <person name="Arendt D."/>
            <person name="Savage R."/>
            <person name="Osoegawa K."/>
            <person name="de Jong P."/>
            <person name="Lindberg D.R."/>
            <person name="Seaver E.C."/>
            <person name="Weisblat D.A."/>
            <person name="Putnam N.H."/>
            <person name="Grigoriev I.V."/>
            <person name="Rokhsar D.S."/>
        </authorList>
    </citation>
    <scope>NUCLEOTIDE SEQUENCE</scope>
    <source>
        <strain evidence="6">I ESC-2004</strain>
    </source>
</reference>
<feature type="region of interest" description="Disordered" evidence="3">
    <location>
        <begin position="717"/>
        <end position="779"/>
    </location>
</feature>
<feature type="region of interest" description="Disordered" evidence="3">
    <location>
        <begin position="464"/>
        <end position="494"/>
    </location>
</feature>
<name>R7V250_CAPTE</name>
<evidence type="ECO:0008006" key="7">
    <source>
        <dbReference type="Google" id="ProtNLM"/>
    </source>
</evidence>
<reference evidence="5" key="3">
    <citation type="submission" date="2015-06" db="UniProtKB">
        <authorList>
            <consortium name="EnsemblMetazoa"/>
        </authorList>
    </citation>
    <scope>IDENTIFICATION</scope>
</reference>
<comment type="similarity">
    <text evidence="1">Belongs to the FAM161 family.</text>
</comment>
<reference evidence="4 6" key="2">
    <citation type="journal article" date="2013" name="Nature">
        <title>Insights into bilaterian evolution from three spiralian genomes.</title>
        <authorList>
            <person name="Simakov O."/>
            <person name="Marletaz F."/>
            <person name="Cho S.J."/>
            <person name="Edsinger-Gonzales E."/>
            <person name="Havlak P."/>
            <person name="Hellsten U."/>
            <person name="Kuo D.H."/>
            <person name="Larsson T."/>
            <person name="Lv J."/>
            <person name="Arendt D."/>
            <person name="Savage R."/>
            <person name="Osoegawa K."/>
            <person name="de Jong P."/>
            <person name="Grimwood J."/>
            <person name="Chapman J.A."/>
            <person name="Shapiro H."/>
            <person name="Aerts A."/>
            <person name="Otillar R.P."/>
            <person name="Terry A.Y."/>
            <person name="Boore J.L."/>
            <person name="Grigoriev I.V."/>
            <person name="Lindberg D.R."/>
            <person name="Seaver E.C."/>
            <person name="Weisblat D.A."/>
            <person name="Putnam N.H."/>
            <person name="Rokhsar D.S."/>
        </authorList>
    </citation>
    <scope>NUCLEOTIDE SEQUENCE</scope>
    <source>
        <strain evidence="4 6">I ESC-2004</strain>
    </source>
</reference>
<gene>
    <name evidence="4" type="ORF">CAPTEDRAFT_198730</name>
</gene>
<dbReference type="InterPro" id="IPR051655">
    <property type="entry name" value="FAM161"/>
</dbReference>
<proteinExistence type="inferred from homology"/>
<dbReference type="HOGENOM" id="CLU_010955_0_0_1"/>
<dbReference type="OrthoDB" id="2150121at2759"/>
<dbReference type="GO" id="GO:0005929">
    <property type="term" value="C:cilium"/>
    <property type="evidence" value="ECO:0007669"/>
    <property type="project" value="TreeGrafter"/>
</dbReference>
<dbReference type="STRING" id="283909.R7V250"/>
<keyword evidence="2" id="KW-0175">Coiled coil</keyword>
<feature type="region of interest" description="Disordered" evidence="3">
    <location>
        <begin position="176"/>
        <end position="196"/>
    </location>
</feature>
<feature type="compositionally biased region" description="Polar residues" evidence="3">
    <location>
        <begin position="176"/>
        <end position="187"/>
    </location>
</feature>
<dbReference type="EnsemblMetazoa" id="CapteT198730">
    <property type="protein sequence ID" value="CapteP198730"/>
    <property type="gene ID" value="CapteG198730"/>
</dbReference>
<dbReference type="Proteomes" id="UP000014760">
    <property type="component" value="Unassembled WGS sequence"/>
</dbReference>
<dbReference type="InterPro" id="IPR019579">
    <property type="entry name" value="FAM161A/B"/>
</dbReference>
<dbReference type="Pfam" id="PF10595">
    <property type="entry name" value="FAM161A_B"/>
    <property type="match status" value="1"/>
</dbReference>